<dbReference type="PANTHER" id="PTHR10774">
    <property type="entry name" value="EXTENDED SYNAPTOTAGMIN-RELATED"/>
    <property type="match status" value="1"/>
</dbReference>
<protein>
    <recommendedName>
        <fullName evidence="1">C2 domain-containing protein</fullName>
    </recommendedName>
</protein>
<sequence>MAENQALYRPCLLLDIKVLRGRNITLGTYSDWVDTPDPYVKLFIRTAPNGKKRTKVKNNTANPVWEETLQFYLDQNVKNILEITLMESDTLSDDLVDTKSFDLSALKIDETYQKTFVFREV</sequence>
<dbReference type="AlphaFoldDB" id="A0AAU9WQK8"/>
<proteinExistence type="predicted"/>
<organism evidence="2 3">
    <name type="scientific">Pocillopora meandrina</name>
    <dbReference type="NCBI Taxonomy" id="46732"/>
    <lineage>
        <taxon>Eukaryota</taxon>
        <taxon>Metazoa</taxon>
        <taxon>Cnidaria</taxon>
        <taxon>Anthozoa</taxon>
        <taxon>Hexacorallia</taxon>
        <taxon>Scleractinia</taxon>
        <taxon>Astrocoeniina</taxon>
        <taxon>Pocilloporidae</taxon>
        <taxon>Pocillopora</taxon>
    </lineage>
</organism>
<dbReference type="InterPro" id="IPR000008">
    <property type="entry name" value="C2_dom"/>
</dbReference>
<accession>A0AAU9WQK8</accession>
<evidence type="ECO:0000259" key="1">
    <source>
        <dbReference type="PROSITE" id="PS50004"/>
    </source>
</evidence>
<keyword evidence="3" id="KW-1185">Reference proteome</keyword>
<gene>
    <name evidence="2" type="ORF">PMEA_00008843</name>
</gene>
<dbReference type="EMBL" id="CALNXJ010000018">
    <property type="protein sequence ID" value="CAH3121847.1"/>
    <property type="molecule type" value="Genomic_DNA"/>
</dbReference>
<dbReference type="SUPFAM" id="SSF49562">
    <property type="entry name" value="C2 domain (Calcium/lipid-binding domain, CaLB)"/>
    <property type="match status" value="1"/>
</dbReference>
<dbReference type="Pfam" id="PF00168">
    <property type="entry name" value="C2"/>
    <property type="match status" value="1"/>
</dbReference>
<comment type="caution">
    <text evidence="2">The sequence shown here is derived from an EMBL/GenBank/DDBJ whole genome shotgun (WGS) entry which is preliminary data.</text>
</comment>
<dbReference type="GO" id="GO:0008289">
    <property type="term" value="F:lipid binding"/>
    <property type="evidence" value="ECO:0007669"/>
    <property type="project" value="InterPro"/>
</dbReference>
<dbReference type="PROSITE" id="PS50004">
    <property type="entry name" value="C2"/>
    <property type="match status" value="1"/>
</dbReference>
<dbReference type="GO" id="GO:0005783">
    <property type="term" value="C:endoplasmic reticulum"/>
    <property type="evidence" value="ECO:0007669"/>
    <property type="project" value="TreeGrafter"/>
</dbReference>
<dbReference type="InterPro" id="IPR045050">
    <property type="entry name" value="Synaptotagmin_plant"/>
</dbReference>
<dbReference type="SMART" id="SM00239">
    <property type="entry name" value="C2"/>
    <property type="match status" value="1"/>
</dbReference>
<evidence type="ECO:0000313" key="2">
    <source>
        <dbReference type="EMBL" id="CAH3121847.1"/>
    </source>
</evidence>
<dbReference type="Proteomes" id="UP001159428">
    <property type="component" value="Unassembled WGS sequence"/>
</dbReference>
<dbReference type="InterPro" id="IPR035892">
    <property type="entry name" value="C2_domain_sf"/>
</dbReference>
<feature type="domain" description="C2" evidence="1">
    <location>
        <begin position="1"/>
        <end position="116"/>
    </location>
</feature>
<dbReference type="PANTHER" id="PTHR10774:SF190">
    <property type="entry name" value="C2 CALCIUM_LIPID-BINDING ENDONUCLEASE_EXONUCLEASE_PHOSPHATASE-RELATED"/>
    <property type="match status" value="1"/>
</dbReference>
<name>A0AAU9WQK8_9CNID</name>
<dbReference type="Gene3D" id="2.60.40.150">
    <property type="entry name" value="C2 domain"/>
    <property type="match status" value="1"/>
</dbReference>
<evidence type="ECO:0000313" key="3">
    <source>
        <dbReference type="Proteomes" id="UP001159428"/>
    </source>
</evidence>
<reference evidence="2 3" key="1">
    <citation type="submission" date="2022-05" db="EMBL/GenBank/DDBJ databases">
        <authorList>
            <consortium name="Genoscope - CEA"/>
            <person name="William W."/>
        </authorList>
    </citation>
    <scope>NUCLEOTIDE SEQUENCE [LARGE SCALE GENOMIC DNA]</scope>
</reference>